<evidence type="ECO:0000256" key="9">
    <source>
        <dbReference type="ARBA" id="ARBA00023180"/>
    </source>
</evidence>
<accession>A0A6I8RS70</accession>
<dbReference type="Ensembl" id="ENSXETT00000102825">
    <property type="protein sequence ID" value="ENSXETP00000087810"/>
    <property type="gene ID" value="ENSXETG00000012330"/>
</dbReference>
<dbReference type="Bgee" id="ENSXETG00000012330">
    <property type="expression patterns" value="Expressed in liver and 17 other cell types or tissues"/>
</dbReference>
<evidence type="ECO:0000256" key="10">
    <source>
        <dbReference type="ARBA" id="ARBA00023242"/>
    </source>
</evidence>
<dbReference type="AlphaFoldDB" id="A0A6I8RS70"/>
<dbReference type="InterPro" id="IPR006993">
    <property type="entry name" value="Glut_rich_SH3-bd"/>
</dbReference>
<evidence type="ECO:0000256" key="6">
    <source>
        <dbReference type="ARBA" id="ARBA00022490"/>
    </source>
</evidence>
<dbReference type="SUPFAM" id="SSF52833">
    <property type="entry name" value="Thioredoxin-like"/>
    <property type="match status" value="1"/>
</dbReference>
<dbReference type="PROSITE" id="PS51354">
    <property type="entry name" value="GLUTAREDOXIN_2"/>
    <property type="match status" value="1"/>
</dbReference>
<keyword evidence="8" id="KW-0472">Membrane</keyword>
<comment type="similarity">
    <text evidence="4">Belongs to the SH3BGR family.</text>
</comment>
<dbReference type="GeneTree" id="ENSGT00940000157260"/>
<dbReference type="FunCoup" id="A0A6I8RS70">
    <property type="interactions" value="445"/>
</dbReference>
<evidence type="ECO:0000256" key="3">
    <source>
        <dbReference type="ARBA" id="ARBA00004632"/>
    </source>
</evidence>
<organism evidence="14">
    <name type="scientific">Xenopus tropicalis</name>
    <name type="common">Western clawed frog</name>
    <name type="synonym">Silurana tropicalis</name>
    <dbReference type="NCBI Taxonomy" id="8364"/>
    <lineage>
        <taxon>Eukaryota</taxon>
        <taxon>Metazoa</taxon>
        <taxon>Chordata</taxon>
        <taxon>Craniata</taxon>
        <taxon>Vertebrata</taxon>
        <taxon>Euteleostomi</taxon>
        <taxon>Amphibia</taxon>
        <taxon>Batrachia</taxon>
        <taxon>Anura</taxon>
        <taxon>Pipoidea</taxon>
        <taxon>Pipidae</taxon>
        <taxon>Xenopodinae</taxon>
        <taxon>Xenopus</taxon>
        <taxon>Silurana</taxon>
    </lineage>
</organism>
<evidence type="ECO:0000256" key="12">
    <source>
        <dbReference type="ARBA" id="ARBA00040886"/>
    </source>
</evidence>
<gene>
    <name evidence="14" type="primary">sh3bgrl3</name>
</gene>
<keyword evidence="9" id="KW-0325">Glycoprotein</keyword>
<keyword evidence="10" id="KW-0539">Nucleus</keyword>
<dbReference type="GO" id="GO:0032587">
    <property type="term" value="C:ruffle membrane"/>
    <property type="evidence" value="ECO:0007669"/>
    <property type="project" value="UniProtKB-SubCell"/>
</dbReference>
<dbReference type="Xenbase" id="XB-GENE-965976">
    <property type="gene designation" value="sh3bgrl3"/>
</dbReference>
<dbReference type="InParanoid" id="A0A6I8RS70"/>
<comment type="function">
    <text evidence="13">Could act as a modulator of glutaredoxin biological activity. May play a role in cytoskeleton organization.</text>
</comment>
<dbReference type="Gene3D" id="3.40.30.10">
    <property type="entry name" value="Glutaredoxin"/>
    <property type="match status" value="1"/>
</dbReference>
<keyword evidence="11" id="KW-0966">Cell projection</keyword>
<comment type="subcellular location">
    <subcellularLocation>
        <location evidence="3">Cell projection</location>
        <location evidence="3">Ruffle membrane</location>
    </subcellularLocation>
    <subcellularLocation>
        <location evidence="2">Cytoplasm</location>
        <location evidence="2">Cytosol</location>
    </subcellularLocation>
    <subcellularLocation>
        <location evidence="1">Nucleus</location>
    </subcellularLocation>
</comment>
<protein>
    <recommendedName>
        <fullName evidence="12">SH3 domain-binding glutamic acid-rich-like protein 3</fullName>
    </recommendedName>
</protein>
<dbReference type="InterPro" id="IPR051033">
    <property type="entry name" value="SH3BGR"/>
</dbReference>
<sequence length="94" mass="10716">SLGPLYYTKQTHISSSIKSKQSEITRILDSKCIKYETVDISADNNIRTEMRQMCGNPNAFPPQIFNDDQYCGDYEQFAAAVEDEILSQFLKLKA</sequence>
<evidence type="ECO:0000256" key="7">
    <source>
        <dbReference type="ARBA" id="ARBA00022990"/>
    </source>
</evidence>
<dbReference type="GO" id="GO:0005634">
    <property type="term" value="C:nucleus"/>
    <property type="evidence" value="ECO:0007669"/>
    <property type="project" value="UniProtKB-SubCell"/>
</dbReference>
<dbReference type="GO" id="GO:0005829">
    <property type="term" value="C:cytosol"/>
    <property type="evidence" value="ECO:0007669"/>
    <property type="project" value="UniProtKB-SubCell"/>
</dbReference>
<evidence type="ECO:0000256" key="2">
    <source>
        <dbReference type="ARBA" id="ARBA00004514"/>
    </source>
</evidence>
<reference evidence="14" key="2">
    <citation type="submission" date="2020-05" db="UniProtKB">
        <authorList>
            <consortium name="Ensembl"/>
        </authorList>
    </citation>
    <scope>IDENTIFICATION</scope>
</reference>
<evidence type="ECO:0000256" key="1">
    <source>
        <dbReference type="ARBA" id="ARBA00004123"/>
    </source>
</evidence>
<dbReference type="InterPro" id="IPR036249">
    <property type="entry name" value="Thioredoxin-like_sf"/>
</dbReference>
<name>A0A6I8RS70_XENTR</name>
<evidence type="ECO:0000256" key="5">
    <source>
        <dbReference type="ARBA" id="ARBA00022475"/>
    </source>
</evidence>
<evidence type="ECO:0000256" key="11">
    <source>
        <dbReference type="ARBA" id="ARBA00023273"/>
    </source>
</evidence>
<evidence type="ECO:0000256" key="13">
    <source>
        <dbReference type="ARBA" id="ARBA00045345"/>
    </source>
</evidence>
<keyword evidence="6" id="KW-0963">Cytoplasm</keyword>
<proteinExistence type="inferred from homology"/>
<keyword evidence="5" id="KW-1003">Cell membrane</keyword>
<dbReference type="Pfam" id="PF04908">
    <property type="entry name" value="SH3BGR"/>
    <property type="match status" value="1"/>
</dbReference>
<evidence type="ECO:0000313" key="14">
    <source>
        <dbReference type="Ensembl" id="ENSXETP00000087810"/>
    </source>
</evidence>
<dbReference type="PANTHER" id="PTHR12232">
    <property type="entry name" value="SH3 DOMAIN-BINDING GLUTAMIC ACID-RICH-LIKE PROTEIN"/>
    <property type="match status" value="1"/>
</dbReference>
<reference evidence="14" key="1">
    <citation type="journal article" date="2010" name="Science">
        <title>The genome of the Western clawed frog Xenopus tropicalis.</title>
        <authorList>
            <person name="Hellsten U."/>
            <person name="Harland R.M."/>
            <person name="Gilchrist M.J."/>
            <person name="Hendrix D."/>
            <person name="Jurka J."/>
            <person name="Kapitonov V."/>
            <person name="Ovcharenko I."/>
            <person name="Putnam N.H."/>
            <person name="Shu S."/>
            <person name="Taher L."/>
            <person name="Blitz I.L."/>
            <person name="Blumberg B."/>
            <person name="Dichmann D.S."/>
            <person name="Dubchak I."/>
            <person name="Amaya E."/>
            <person name="Detter J.C."/>
            <person name="Fletcher R."/>
            <person name="Gerhard D.S."/>
            <person name="Goodstein D."/>
            <person name="Graves T."/>
            <person name="Grigoriev I.V."/>
            <person name="Grimwood J."/>
            <person name="Kawashima T."/>
            <person name="Lindquist E."/>
            <person name="Lucas S.M."/>
            <person name="Mead P.E."/>
            <person name="Mitros T."/>
            <person name="Ogino H."/>
            <person name="Ohta Y."/>
            <person name="Poliakov A.V."/>
            <person name="Pollet N."/>
            <person name="Robert J."/>
            <person name="Salamov A."/>
            <person name="Sater A.K."/>
            <person name="Schmutz J."/>
            <person name="Terry A."/>
            <person name="Vize P.D."/>
            <person name="Warren W.C."/>
            <person name="Wells D."/>
            <person name="Wills A."/>
            <person name="Wilson R.K."/>
            <person name="Zimmerman L.B."/>
            <person name="Zorn A.M."/>
            <person name="Grainger R."/>
            <person name="Grammer T."/>
            <person name="Khokha M.K."/>
            <person name="Richardson P.M."/>
            <person name="Rokhsar D.S."/>
        </authorList>
    </citation>
    <scope>NUCLEOTIDE SEQUENCE [LARGE SCALE GENOMIC DNA]</scope>
    <source>
        <strain evidence="14">Nigerian</strain>
    </source>
</reference>
<evidence type="ECO:0000256" key="8">
    <source>
        <dbReference type="ARBA" id="ARBA00023136"/>
    </source>
</evidence>
<keyword evidence="7" id="KW-0007">Acetylation</keyword>
<evidence type="ECO:0000256" key="4">
    <source>
        <dbReference type="ARBA" id="ARBA00007764"/>
    </source>
</evidence>
<dbReference type="PANTHER" id="PTHR12232:SF3">
    <property type="entry name" value="SH3 DOMAIN-BINDING GLUTAMIC ACID-RICH-LIKE PROTEIN 3"/>
    <property type="match status" value="1"/>
</dbReference>